<dbReference type="SMART" id="SM00857">
    <property type="entry name" value="Resolvase"/>
    <property type="match status" value="1"/>
</dbReference>
<dbReference type="Proteomes" id="UP000092839">
    <property type="component" value="Chromosome"/>
</dbReference>
<dbReference type="Gene3D" id="3.90.1750.20">
    <property type="entry name" value="Putative Large Serine Recombinase, Chain B, Domain 2"/>
    <property type="match status" value="1"/>
</dbReference>
<reference evidence="2 3" key="1">
    <citation type="submission" date="2016-07" db="EMBL/GenBank/DDBJ databases">
        <title>Complete genome sequence of Bradyrhizobium icense LMTR 13T, a potential inoculant strain isolated from lima bean (Phaseolus lunatus) in Peru.</title>
        <authorList>
            <person name="Ormeno-Orrillo E."/>
            <person name="Duran D."/>
            <person name="Rogel M.A."/>
            <person name="Rey L."/>
            <person name="Imperial J."/>
            <person name="Ruiz-Argueso T."/>
            <person name="Martinez-Romero E."/>
        </authorList>
    </citation>
    <scope>NUCLEOTIDE SEQUENCE [LARGE SCALE GENOMIC DNA]</scope>
    <source>
        <strain evidence="2 3">LMTR 13</strain>
    </source>
</reference>
<accession>A0A1B1U979</accession>
<dbReference type="Gene3D" id="3.40.50.1390">
    <property type="entry name" value="Resolvase, N-terminal catalytic domain"/>
    <property type="match status" value="1"/>
</dbReference>
<dbReference type="InterPro" id="IPR050639">
    <property type="entry name" value="SSR_resolvase"/>
</dbReference>
<evidence type="ECO:0000313" key="2">
    <source>
        <dbReference type="EMBL" id="ANV99337.1"/>
    </source>
</evidence>
<dbReference type="Pfam" id="PF07508">
    <property type="entry name" value="Recombinase"/>
    <property type="match status" value="1"/>
</dbReference>
<sequence>MLELIQLPMEINDTFKHLYLIYNRKSTDDAENQRNSLVYQRQRNLEFAERQNLPVAKDLTIPGFCSGGVIDESHSGFKEDNEFDILPDGSVQYRVLRPKFLKLAEVLKAGKVKGVIFLCWDRASRNPHDDLILKKLTRIGSDIRFAEATYDSTSSGELHRDIDGVFATHFSRSISEKVRNAQRKLRAERRCMYAAPIGYLDRGSDSKPIDPERAPTVRRIFELYATGDWSIRQLAKWAQEQGLRKKPTRRKRTGAEIADNIDIGSLPKIARPVDHKTIEYMLPNPFYIGKVKVGDAYVDSAAHQALIDTATFHQVQAMLRKKRVSVHYVHEPFYTYRGLVRCGCGRLYSPYIQKGIIYYRSRCKEGCANRDPNLSEPEISAAIQIIMDKIYLSDQELAEIESGSKTELKKLSDERNRTLSDLQGKQRSVIADLDYIAQNKITLLRTGAMNANAIETEKDRLEAKLAGISAEIAIYAESVPEMLKCILTFSELVKNAGMYFRHALDNERREIATMIFSELQFVNRQVTAYEARDGFGALLSRILPSEPVVAVPVMGPYGNKQDVGLPGLPLFRTIEATYPRVKSSMQKIDGLAFLRRSSHYRRAA</sequence>
<name>A0A1B1U979_9BRAD</name>
<dbReference type="CDD" id="cd00338">
    <property type="entry name" value="Ser_Recombinase"/>
    <property type="match status" value="1"/>
</dbReference>
<dbReference type="GO" id="GO:0003677">
    <property type="term" value="F:DNA binding"/>
    <property type="evidence" value="ECO:0007669"/>
    <property type="project" value="InterPro"/>
</dbReference>
<feature type="domain" description="Recombinase" evidence="1">
    <location>
        <begin position="196"/>
        <end position="325"/>
    </location>
</feature>
<dbReference type="Pfam" id="PF00239">
    <property type="entry name" value="Resolvase"/>
    <property type="match status" value="1"/>
</dbReference>
<dbReference type="PANTHER" id="PTHR30461:SF23">
    <property type="entry name" value="DNA RECOMBINASE-RELATED"/>
    <property type="match status" value="1"/>
</dbReference>
<dbReference type="AlphaFoldDB" id="A0A1B1U979"/>
<dbReference type="RefSeq" id="WP_065726647.1">
    <property type="nucleotide sequence ID" value="NZ_CP016428.1"/>
</dbReference>
<dbReference type="InterPro" id="IPR006119">
    <property type="entry name" value="Resolv_N"/>
</dbReference>
<dbReference type="STRING" id="1274631.LMTR13_03245"/>
<gene>
    <name evidence="2" type="ORF">LMTR13_03245</name>
</gene>
<organism evidence="2 3">
    <name type="scientific">Bradyrhizobium icense</name>
    <dbReference type="NCBI Taxonomy" id="1274631"/>
    <lineage>
        <taxon>Bacteria</taxon>
        <taxon>Pseudomonadati</taxon>
        <taxon>Pseudomonadota</taxon>
        <taxon>Alphaproteobacteria</taxon>
        <taxon>Hyphomicrobiales</taxon>
        <taxon>Nitrobacteraceae</taxon>
        <taxon>Bradyrhizobium</taxon>
    </lineage>
</organism>
<dbReference type="SUPFAM" id="SSF53041">
    <property type="entry name" value="Resolvase-like"/>
    <property type="match status" value="1"/>
</dbReference>
<dbReference type="InterPro" id="IPR036162">
    <property type="entry name" value="Resolvase-like_N_sf"/>
</dbReference>
<protein>
    <recommendedName>
        <fullName evidence="1">Recombinase domain-containing protein</fullName>
    </recommendedName>
</protein>
<proteinExistence type="predicted"/>
<dbReference type="PROSITE" id="PS51737">
    <property type="entry name" value="RECOMBINASE_DNA_BIND"/>
    <property type="match status" value="1"/>
</dbReference>
<evidence type="ECO:0000259" key="1">
    <source>
        <dbReference type="PROSITE" id="PS51737"/>
    </source>
</evidence>
<dbReference type="PANTHER" id="PTHR30461">
    <property type="entry name" value="DNA-INVERTASE FROM LAMBDOID PROPHAGE"/>
    <property type="match status" value="1"/>
</dbReference>
<dbReference type="GO" id="GO:0000150">
    <property type="term" value="F:DNA strand exchange activity"/>
    <property type="evidence" value="ECO:0007669"/>
    <property type="project" value="InterPro"/>
</dbReference>
<dbReference type="EMBL" id="CP016428">
    <property type="protein sequence ID" value="ANV99337.1"/>
    <property type="molecule type" value="Genomic_DNA"/>
</dbReference>
<dbReference type="InterPro" id="IPR038109">
    <property type="entry name" value="DNA_bind_recomb_sf"/>
</dbReference>
<evidence type="ECO:0000313" key="3">
    <source>
        <dbReference type="Proteomes" id="UP000092839"/>
    </source>
</evidence>
<dbReference type="InterPro" id="IPR011109">
    <property type="entry name" value="DNA_bind_recombinase_dom"/>
</dbReference>
<dbReference type="KEGG" id="bic:LMTR13_03245"/>
<keyword evidence="3" id="KW-1185">Reference proteome</keyword>